<dbReference type="Proteomes" id="UP001187192">
    <property type="component" value="Unassembled WGS sequence"/>
</dbReference>
<evidence type="ECO:0000313" key="1">
    <source>
        <dbReference type="EMBL" id="GMN66578.1"/>
    </source>
</evidence>
<accession>A0AA88E2N7</accession>
<protein>
    <submittedName>
        <fullName evidence="1">Uncharacterized protein</fullName>
    </submittedName>
</protein>
<reference evidence="1" key="1">
    <citation type="submission" date="2023-07" db="EMBL/GenBank/DDBJ databases">
        <title>draft genome sequence of fig (Ficus carica).</title>
        <authorList>
            <person name="Takahashi T."/>
            <person name="Nishimura K."/>
        </authorList>
    </citation>
    <scope>NUCLEOTIDE SEQUENCE</scope>
</reference>
<sequence>MWSRPSERIAHLLRILVRVYQSSFMPYATYRFLVGGRSGRPFEFCTFVFPAKFPYNYYEKMSDRSGGFENYNLSEQVDVIGSSKSTDFSDSIDSTTDSVEQVGRTLDNFSGILDIPTPRGGPMPTRYKRESAQRLRQILNLGPTTLPDRSFMDELSGVRASKQPWIRTDPWVVDLTGEEDTVATRITGQPNSSGREEGSD</sequence>
<keyword evidence="2" id="KW-1185">Reference proteome</keyword>
<organism evidence="1 2">
    <name type="scientific">Ficus carica</name>
    <name type="common">Common fig</name>
    <dbReference type="NCBI Taxonomy" id="3494"/>
    <lineage>
        <taxon>Eukaryota</taxon>
        <taxon>Viridiplantae</taxon>
        <taxon>Streptophyta</taxon>
        <taxon>Embryophyta</taxon>
        <taxon>Tracheophyta</taxon>
        <taxon>Spermatophyta</taxon>
        <taxon>Magnoliopsida</taxon>
        <taxon>eudicotyledons</taxon>
        <taxon>Gunneridae</taxon>
        <taxon>Pentapetalae</taxon>
        <taxon>rosids</taxon>
        <taxon>fabids</taxon>
        <taxon>Rosales</taxon>
        <taxon>Moraceae</taxon>
        <taxon>Ficeae</taxon>
        <taxon>Ficus</taxon>
    </lineage>
</organism>
<gene>
    <name evidence="1" type="ORF">TIFTF001_035648</name>
</gene>
<comment type="caution">
    <text evidence="1">The sequence shown here is derived from an EMBL/GenBank/DDBJ whole genome shotgun (WGS) entry which is preliminary data.</text>
</comment>
<evidence type="ECO:0000313" key="2">
    <source>
        <dbReference type="Proteomes" id="UP001187192"/>
    </source>
</evidence>
<proteinExistence type="predicted"/>
<name>A0AA88E2N7_FICCA</name>
<dbReference type="AlphaFoldDB" id="A0AA88E2N7"/>
<dbReference type="EMBL" id="BTGU01000340">
    <property type="protein sequence ID" value="GMN66578.1"/>
    <property type="molecule type" value="Genomic_DNA"/>
</dbReference>